<keyword evidence="10" id="KW-0449">Lipoprotein</keyword>
<dbReference type="SMART" id="SM00855">
    <property type="entry name" value="PGAM"/>
    <property type="match status" value="1"/>
</dbReference>
<dbReference type="SMART" id="SM00175">
    <property type="entry name" value="RAB"/>
    <property type="match status" value="1"/>
</dbReference>
<proteinExistence type="inferred from homology"/>
<keyword evidence="4" id="KW-0519">Myristate</keyword>
<dbReference type="PANTHER" id="PTHR11711">
    <property type="entry name" value="ADP RIBOSYLATION FACTOR-RELATED"/>
    <property type="match status" value="1"/>
</dbReference>
<evidence type="ECO:0000256" key="7">
    <source>
        <dbReference type="ARBA" id="ARBA00022927"/>
    </source>
</evidence>
<evidence type="ECO:0000256" key="10">
    <source>
        <dbReference type="ARBA" id="ARBA00023288"/>
    </source>
</evidence>
<dbReference type="Pfam" id="PF00025">
    <property type="entry name" value="Arf"/>
    <property type="match status" value="1"/>
</dbReference>
<feature type="binding site" evidence="11">
    <location>
        <begin position="24"/>
        <end position="31"/>
    </location>
    <ligand>
        <name>GTP</name>
        <dbReference type="ChEBI" id="CHEBI:37565"/>
    </ligand>
</feature>
<protein>
    <submittedName>
        <fullName evidence="14">ADP-ribosylation factor</fullName>
    </submittedName>
</protein>
<evidence type="ECO:0000256" key="8">
    <source>
        <dbReference type="ARBA" id="ARBA00023034"/>
    </source>
</evidence>
<evidence type="ECO:0000256" key="5">
    <source>
        <dbReference type="ARBA" id="ARBA00022741"/>
    </source>
</evidence>
<feature type="binding site" evidence="11">
    <location>
        <position position="86"/>
    </location>
    <ligand>
        <name>GTP</name>
        <dbReference type="ChEBI" id="CHEBI:37565"/>
    </ligand>
</feature>
<dbReference type="CDD" id="cd04150">
    <property type="entry name" value="Arf1_5_like"/>
    <property type="match status" value="1"/>
</dbReference>
<dbReference type="GO" id="GO:0046872">
    <property type="term" value="F:metal ion binding"/>
    <property type="evidence" value="ECO:0007669"/>
    <property type="project" value="UniProtKB-KW"/>
</dbReference>
<comment type="subcellular location">
    <subcellularLocation>
        <location evidence="1">Golgi apparatus</location>
    </subcellularLocation>
</comment>
<dbReference type="InterPro" id="IPR024156">
    <property type="entry name" value="Small_GTPase_ARF"/>
</dbReference>
<accession>A0A1Q9EWD4</accession>
<keyword evidence="9 11" id="KW-0342">GTP-binding</keyword>
<keyword evidence="5 11" id="KW-0547">Nucleotide-binding</keyword>
<feature type="binding site" evidence="11">
    <location>
        <begin position="142"/>
        <end position="145"/>
    </location>
    <ligand>
        <name>GTP</name>
        <dbReference type="ChEBI" id="CHEBI:37565"/>
    </ligand>
</feature>
<dbReference type="SMART" id="SM00178">
    <property type="entry name" value="SAR"/>
    <property type="match status" value="1"/>
</dbReference>
<dbReference type="GO" id="GO:0003924">
    <property type="term" value="F:GTPase activity"/>
    <property type="evidence" value="ECO:0007669"/>
    <property type="project" value="InterPro"/>
</dbReference>
<dbReference type="CDD" id="cd07067">
    <property type="entry name" value="HP_PGM_like"/>
    <property type="match status" value="1"/>
</dbReference>
<keyword evidence="8" id="KW-0333">Golgi apparatus</keyword>
<evidence type="ECO:0000256" key="9">
    <source>
        <dbReference type="ARBA" id="ARBA00023134"/>
    </source>
</evidence>
<evidence type="ECO:0000256" key="1">
    <source>
        <dbReference type="ARBA" id="ARBA00004555"/>
    </source>
</evidence>
<evidence type="ECO:0000313" key="15">
    <source>
        <dbReference type="Proteomes" id="UP000186817"/>
    </source>
</evidence>
<gene>
    <name evidence="14" type="primary">ARF1</name>
    <name evidence="14" type="ORF">AK812_SmicGene4338</name>
</gene>
<keyword evidence="7" id="KW-0653">Protein transport</keyword>
<evidence type="ECO:0000256" key="11">
    <source>
        <dbReference type="PIRSR" id="PIRSR606689-1"/>
    </source>
</evidence>
<feature type="binding site" evidence="12">
    <location>
        <position position="48"/>
    </location>
    <ligand>
        <name>Mg(2+)</name>
        <dbReference type="ChEBI" id="CHEBI:18420"/>
    </ligand>
</feature>
<dbReference type="PROSITE" id="PS51417">
    <property type="entry name" value="ARF"/>
    <property type="match status" value="1"/>
</dbReference>
<dbReference type="Proteomes" id="UP000186817">
    <property type="component" value="Unassembled WGS sequence"/>
</dbReference>
<dbReference type="SMART" id="SM00177">
    <property type="entry name" value="ARF"/>
    <property type="match status" value="1"/>
</dbReference>
<feature type="binding site" evidence="12">
    <location>
        <position position="31"/>
    </location>
    <ligand>
        <name>Mg(2+)</name>
        <dbReference type="ChEBI" id="CHEBI:18420"/>
    </ligand>
</feature>
<dbReference type="GO" id="GO:0005525">
    <property type="term" value="F:GTP binding"/>
    <property type="evidence" value="ECO:0007669"/>
    <property type="project" value="UniProtKB-KW"/>
</dbReference>
<feature type="region of interest" description="Disordered" evidence="13">
    <location>
        <begin position="370"/>
        <end position="389"/>
    </location>
</feature>
<evidence type="ECO:0000256" key="2">
    <source>
        <dbReference type="ARBA" id="ARBA00010290"/>
    </source>
</evidence>
<keyword evidence="15" id="KW-1185">Reference proteome</keyword>
<sequence>MGLAFTKIWQRLIGKQEMRILMVGLDAAGKTTILYKLKLGEVVTTIPTIGFNVETVEYLCVNSNSQYKNLSFTVGSLVAEVWDVGGQDKIRPLWRHYYQGTNGLIYVVDSNDRDRIEDAREELNKMLNEDEMRDAVLLVFANKQDLPNAMTAAEVTEKLGLHNLRHRQWFIQSACATTGDGLYEGLDWLSRPTAIGSRCEQRCWKHLQLNRLQLIEQAKELDPQRRGAAYSGSLLIRLPAIAMETAGDAEKGVLRSDWIGPEPEEGLLRAGLLSLAEAIGTERLLEFPRRANGTPLLTRQGFFERLLKGETSLLDCAAADASAAEADVKSLGLHQLLAIRAGMRGIGYPMRRIGWADCIVPRPDQDVELPHARGLSGRSAQSRQRNSRFRRRRPLWDAAEALGLSGLLRQTGRLIRPWRKRGAKWKQRVAPVVARNWQEWGAPRWAREALGLLLRRRWFSQVLSTKSRAEALSLLFLFVAKGSPNRDQIKAPHRKRRDSVARCLSGAIWRSPGTPYQDRAAALLFEDGRSWLLDSDVIVSSVGSLPSESSLLTHVWTAGKSNSGGVREVVSPRSDGLEAAAYRLFRSLGSPAGSALILLDDQHPPLPLVEHGQSRIRRALFLLGCPAGLNPSQEHAFARAARCAGWQVLRLRLGKASEFASKMVLRLQVWHSCGRLLPSLDAMTVPGGGHGGTEGPFLPWPSQRNLATDYDSGALTKVAVHFLVPIETELSELLDRTGPHSSAARDALALATRSAVAAVCHSKGGWRGCQITLCFRCGGMITIRGRLADRLVHTSRAFSERVFLKELKKSGLKQQEEASSGIRVHRGQKISCGGALVLDLAANGSSHDPALNAIHPAEKLRAALGRRPESFFVDLGTKKVTAAPHHVAAALRGCERANAPEVIGILQSGLLGEESSSMEVLRTVLKPGSVSAGLSVRAEGEAHRFQGIDPLVIDIVGLLQKIRASMFQDGCALYKTTVSRSSNSGCKNLDLGQSAAGRQGAKASFLSLVDRCTTSLLGQRLLGAELEALSDAHRALLLRHIVLIYGASRTLAATELSGNVNLDQGAVKNLMEAQSDQKDLPPEQIVFFVRHGQSRWNAAQANLSPLGMVWENDHGLSEDGRLEAEELRQKLMDAKARVMNPQATWMTRIFDPDVICSSPFTRCLETACIAFKDFIPKSGLEIFREAREHKKLGGFDSTGVACGKDIPERVRAELEAVYQASPDSERTEAVLKEFDTIHIDTSTVEDEWWGGMLGESYADIDENQQALMRRLRSMRGSVAGGGAATVLVGHSYCIRSIFDAYLPSSATPDASSLRSKALPCCGVVGARIVWTDAGLPVIREAVPLLATHLEPPEREADGQGSRASSCACGRGKVDCVIS</sequence>
<dbReference type="GO" id="GO:0015031">
    <property type="term" value="P:protein transport"/>
    <property type="evidence" value="ECO:0007669"/>
    <property type="project" value="UniProtKB-KW"/>
</dbReference>
<dbReference type="InterPro" id="IPR013078">
    <property type="entry name" value="His_Pase_superF_clade-1"/>
</dbReference>
<dbReference type="GO" id="GO:0016192">
    <property type="term" value="P:vesicle-mediated transport"/>
    <property type="evidence" value="ECO:0007669"/>
    <property type="project" value="UniProtKB-KW"/>
</dbReference>
<dbReference type="FunFam" id="3.40.50.300:FF:003500">
    <property type="entry name" value="ADP-ribosylation factor 1"/>
    <property type="match status" value="1"/>
</dbReference>
<dbReference type="InterPro" id="IPR029033">
    <property type="entry name" value="His_PPase_superfam"/>
</dbReference>
<dbReference type="NCBIfam" id="TIGR00231">
    <property type="entry name" value="small_GTP"/>
    <property type="match status" value="1"/>
</dbReference>
<dbReference type="InterPro" id="IPR045872">
    <property type="entry name" value="Arf1-5-like"/>
</dbReference>
<dbReference type="SUPFAM" id="SSF52540">
    <property type="entry name" value="P-loop containing nucleoside triphosphate hydrolases"/>
    <property type="match status" value="1"/>
</dbReference>
<comment type="caution">
    <text evidence="14">The sequence shown here is derived from an EMBL/GenBank/DDBJ whole genome shotgun (WGS) entry which is preliminary data.</text>
</comment>
<evidence type="ECO:0000256" key="13">
    <source>
        <dbReference type="SAM" id="MobiDB-lite"/>
    </source>
</evidence>
<reference evidence="14 15" key="1">
    <citation type="submission" date="2016-02" db="EMBL/GenBank/DDBJ databases">
        <title>Genome analysis of coral dinoflagellate symbionts highlights evolutionary adaptations to a symbiotic lifestyle.</title>
        <authorList>
            <person name="Aranda M."/>
            <person name="Li Y."/>
            <person name="Liew Y.J."/>
            <person name="Baumgarten S."/>
            <person name="Simakov O."/>
            <person name="Wilson M."/>
            <person name="Piel J."/>
            <person name="Ashoor H."/>
            <person name="Bougouffa S."/>
            <person name="Bajic V.B."/>
            <person name="Ryu T."/>
            <person name="Ravasi T."/>
            <person name="Bayer T."/>
            <person name="Micklem G."/>
            <person name="Kim H."/>
            <person name="Bhak J."/>
            <person name="Lajeunesse T.C."/>
            <person name="Voolstra C.R."/>
        </authorList>
    </citation>
    <scope>NUCLEOTIDE SEQUENCE [LARGE SCALE GENOMIC DNA]</scope>
    <source>
        <strain evidence="14 15">CCMP2467</strain>
    </source>
</reference>
<keyword evidence="12" id="KW-0460">Magnesium</keyword>
<keyword evidence="12" id="KW-0479">Metal-binding</keyword>
<dbReference type="InterPro" id="IPR005225">
    <property type="entry name" value="Small_GTP-bd"/>
</dbReference>
<dbReference type="OrthoDB" id="444274at2759"/>
<evidence type="ECO:0000256" key="12">
    <source>
        <dbReference type="PIRSR" id="PIRSR606689-2"/>
    </source>
</evidence>
<dbReference type="GO" id="GO:0005794">
    <property type="term" value="C:Golgi apparatus"/>
    <property type="evidence" value="ECO:0007669"/>
    <property type="project" value="UniProtKB-SubCell"/>
</dbReference>
<dbReference type="Gene3D" id="3.40.50.300">
    <property type="entry name" value="P-loop containing nucleotide triphosphate hydrolases"/>
    <property type="match status" value="1"/>
</dbReference>
<keyword evidence="3" id="KW-0813">Transport</keyword>
<comment type="similarity">
    <text evidence="2">Belongs to the small GTPase superfamily. Arf family.</text>
</comment>
<dbReference type="SUPFAM" id="SSF53254">
    <property type="entry name" value="Phosphoglycerate mutase-like"/>
    <property type="match status" value="1"/>
</dbReference>
<dbReference type="EMBL" id="LSRX01000054">
    <property type="protein sequence ID" value="OLQ11737.1"/>
    <property type="molecule type" value="Genomic_DNA"/>
</dbReference>
<dbReference type="Pfam" id="PF00300">
    <property type="entry name" value="His_Phos_1"/>
    <property type="match status" value="1"/>
</dbReference>
<evidence type="ECO:0000256" key="3">
    <source>
        <dbReference type="ARBA" id="ARBA00022448"/>
    </source>
</evidence>
<dbReference type="InterPro" id="IPR006689">
    <property type="entry name" value="Small_GTPase_ARF/SAR"/>
</dbReference>
<dbReference type="Gene3D" id="3.40.50.1240">
    <property type="entry name" value="Phosphoglycerate mutase-like"/>
    <property type="match status" value="1"/>
</dbReference>
<organism evidence="14 15">
    <name type="scientific">Symbiodinium microadriaticum</name>
    <name type="common">Dinoflagellate</name>
    <name type="synonym">Zooxanthella microadriatica</name>
    <dbReference type="NCBI Taxonomy" id="2951"/>
    <lineage>
        <taxon>Eukaryota</taxon>
        <taxon>Sar</taxon>
        <taxon>Alveolata</taxon>
        <taxon>Dinophyceae</taxon>
        <taxon>Suessiales</taxon>
        <taxon>Symbiodiniaceae</taxon>
        <taxon>Symbiodinium</taxon>
    </lineage>
</organism>
<evidence type="ECO:0000313" key="14">
    <source>
        <dbReference type="EMBL" id="OLQ11737.1"/>
    </source>
</evidence>
<evidence type="ECO:0000256" key="6">
    <source>
        <dbReference type="ARBA" id="ARBA00022892"/>
    </source>
</evidence>
<keyword evidence="6" id="KW-0931">ER-Golgi transport</keyword>
<evidence type="ECO:0000256" key="4">
    <source>
        <dbReference type="ARBA" id="ARBA00022707"/>
    </source>
</evidence>
<dbReference type="InterPro" id="IPR027417">
    <property type="entry name" value="P-loop_NTPase"/>
</dbReference>
<name>A0A1Q9EWD4_SYMMI</name>